<evidence type="ECO:0000313" key="16">
    <source>
        <dbReference type="Proteomes" id="UP000198948"/>
    </source>
</evidence>
<feature type="domain" description="Membrane insertase YidC/Oxa/ALB C-terminal" evidence="14">
    <location>
        <begin position="59"/>
        <end position="246"/>
    </location>
</feature>
<evidence type="ECO:0000256" key="7">
    <source>
        <dbReference type="ARBA" id="ARBA00022989"/>
    </source>
</evidence>
<dbReference type="InterPro" id="IPR001708">
    <property type="entry name" value="YidC/ALB3/OXA1/COX18"/>
</dbReference>
<dbReference type="STRING" id="142588.SAMN04488559_1308"/>
<evidence type="ECO:0000313" key="15">
    <source>
        <dbReference type="EMBL" id="SES08604.1"/>
    </source>
</evidence>
<evidence type="ECO:0000256" key="12">
    <source>
        <dbReference type="HAMAP-Rule" id="MF_01811"/>
    </source>
</evidence>
<keyword evidence="4 12" id="KW-0812">Transmembrane</keyword>
<evidence type="ECO:0000256" key="1">
    <source>
        <dbReference type="ARBA" id="ARBA00004651"/>
    </source>
</evidence>
<evidence type="ECO:0000256" key="2">
    <source>
        <dbReference type="ARBA" id="ARBA00022448"/>
    </source>
</evidence>
<evidence type="ECO:0000256" key="4">
    <source>
        <dbReference type="ARBA" id="ARBA00022692"/>
    </source>
</evidence>
<evidence type="ECO:0000256" key="8">
    <source>
        <dbReference type="ARBA" id="ARBA00023136"/>
    </source>
</evidence>
<evidence type="ECO:0000256" key="3">
    <source>
        <dbReference type="ARBA" id="ARBA00022475"/>
    </source>
</evidence>
<dbReference type="PANTHER" id="PTHR12428:SF65">
    <property type="entry name" value="CYTOCHROME C OXIDASE ASSEMBLY PROTEIN COX18, MITOCHONDRIAL"/>
    <property type="match status" value="1"/>
</dbReference>
<keyword evidence="11 12" id="KW-0449">Lipoprotein</keyword>
<dbReference type="GO" id="GO:0015031">
    <property type="term" value="P:protein transport"/>
    <property type="evidence" value="ECO:0007669"/>
    <property type="project" value="UniProtKB-KW"/>
</dbReference>
<dbReference type="NCBIfam" id="TIGR03592">
    <property type="entry name" value="yidC_oxa1_cterm"/>
    <property type="match status" value="1"/>
</dbReference>
<evidence type="ECO:0000256" key="11">
    <source>
        <dbReference type="ARBA" id="ARBA00023288"/>
    </source>
</evidence>
<accession>A0A1H9UHD9</accession>
<dbReference type="InterPro" id="IPR028055">
    <property type="entry name" value="YidC/Oxa/ALB_C"/>
</dbReference>
<reference evidence="15 16" key="1">
    <citation type="submission" date="2016-10" db="EMBL/GenBank/DDBJ databases">
        <authorList>
            <person name="de Groot N.N."/>
        </authorList>
    </citation>
    <scope>NUCLEOTIDE SEQUENCE [LARGE SCALE GENOMIC DNA]</scope>
    <source>
        <strain evidence="15 16">DSM 13760</strain>
    </source>
</reference>
<feature type="compositionally biased region" description="Basic and acidic residues" evidence="13">
    <location>
        <begin position="289"/>
        <end position="303"/>
    </location>
</feature>
<evidence type="ECO:0000256" key="10">
    <source>
        <dbReference type="ARBA" id="ARBA00023186"/>
    </source>
</evidence>
<keyword evidence="2 12" id="KW-0813">Transport</keyword>
<dbReference type="InterPro" id="IPR023060">
    <property type="entry name" value="YidC/YidC1/YidC2_Firmicutes"/>
</dbReference>
<name>A0A1H9UHD9_9LACT</name>
<dbReference type="RefSeq" id="WP_092654210.1">
    <property type="nucleotide sequence ID" value="NZ_FOHA01000030.1"/>
</dbReference>
<protein>
    <recommendedName>
        <fullName evidence="12">Membrane protein insertase YidC</fullName>
    </recommendedName>
    <alternativeName>
        <fullName evidence="12">Foldase YidC</fullName>
    </alternativeName>
    <alternativeName>
        <fullName evidence="12">Membrane integrase YidC</fullName>
    </alternativeName>
    <alternativeName>
        <fullName evidence="12">Membrane protein YidC</fullName>
    </alternativeName>
</protein>
<evidence type="ECO:0000259" key="14">
    <source>
        <dbReference type="Pfam" id="PF02096"/>
    </source>
</evidence>
<dbReference type="AlphaFoldDB" id="A0A1H9UHD9"/>
<dbReference type="GO" id="GO:0005886">
    <property type="term" value="C:plasma membrane"/>
    <property type="evidence" value="ECO:0007669"/>
    <property type="project" value="UniProtKB-SubCell"/>
</dbReference>
<feature type="transmembrane region" description="Helical" evidence="12">
    <location>
        <begin position="205"/>
        <end position="223"/>
    </location>
</feature>
<sequence>MKTYKKLALSSTLFTLILLLSGCSSRDADGNYSGFFYELFVVPTKNLIIMLANVFGGSYGMAIIAITIILRILILPLSLNQMKKSMIQQEKTAAIKPQLDDIQRRQKEATTQEEKVAVQQEMMALYKENNISMTGGIGCLPMIIQMLVFSALFQAISSSTEIADSSFFGLNLGQPNHYMAIAAGLIYVGQAFISMIGLTPEQKKAMRTMLFISPVMILMFSWGSPAGLGLYWFVGGIIACGQTLISNLVHKPKIKAEIAEAMKNRPVQNPKVQKAKPIEATEVNSKPNKPSDGKRRNEGKQKR</sequence>
<dbReference type="PANTHER" id="PTHR12428">
    <property type="entry name" value="OXA1"/>
    <property type="match status" value="1"/>
</dbReference>
<evidence type="ECO:0000256" key="6">
    <source>
        <dbReference type="ARBA" id="ARBA00022927"/>
    </source>
</evidence>
<feature type="transmembrane region" description="Helical" evidence="12">
    <location>
        <begin position="177"/>
        <end position="198"/>
    </location>
</feature>
<gene>
    <name evidence="12" type="primary">yidC</name>
    <name evidence="15" type="ORF">SAMN04488559_1308</name>
</gene>
<feature type="region of interest" description="Disordered" evidence="13">
    <location>
        <begin position="261"/>
        <end position="303"/>
    </location>
</feature>
<comment type="subcellular location">
    <subcellularLocation>
        <location evidence="1 12">Cell membrane</location>
        <topology evidence="1 12">Multi-pass membrane protein</topology>
    </subcellularLocation>
</comment>
<evidence type="ECO:0000256" key="13">
    <source>
        <dbReference type="SAM" id="MobiDB-lite"/>
    </source>
</evidence>
<keyword evidence="7 12" id="KW-1133">Transmembrane helix</keyword>
<dbReference type="PRINTS" id="PR00701">
    <property type="entry name" value="60KDINNERMP"/>
</dbReference>
<evidence type="ECO:0000256" key="9">
    <source>
        <dbReference type="ARBA" id="ARBA00023139"/>
    </source>
</evidence>
<feature type="transmembrane region" description="Helical" evidence="12">
    <location>
        <begin position="131"/>
        <end position="157"/>
    </location>
</feature>
<dbReference type="Proteomes" id="UP000198948">
    <property type="component" value="Unassembled WGS sequence"/>
</dbReference>
<organism evidence="15 16">
    <name type="scientific">Isobaculum melis</name>
    <dbReference type="NCBI Taxonomy" id="142588"/>
    <lineage>
        <taxon>Bacteria</taxon>
        <taxon>Bacillati</taxon>
        <taxon>Bacillota</taxon>
        <taxon>Bacilli</taxon>
        <taxon>Lactobacillales</taxon>
        <taxon>Carnobacteriaceae</taxon>
        <taxon>Isobaculum</taxon>
    </lineage>
</organism>
<dbReference type="OrthoDB" id="9780552at2"/>
<evidence type="ECO:0000256" key="5">
    <source>
        <dbReference type="ARBA" id="ARBA00022729"/>
    </source>
</evidence>
<dbReference type="CDD" id="cd20070">
    <property type="entry name" value="5TM_YidC_Alb3"/>
    <property type="match status" value="1"/>
</dbReference>
<keyword evidence="6 12" id="KW-0653">Protein transport</keyword>
<dbReference type="GO" id="GO:0032977">
    <property type="term" value="F:membrane insertase activity"/>
    <property type="evidence" value="ECO:0007669"/>
    <property type="project" value="InterPro"/>
</dbReference>
<dbReference type="Pfam" id="PF02096">
    <property type="entry name" value="60KD_IMP"/>
    <property type="match status" value="1"/>
</dbReference>
<comment type="similarity">
    <text evidence="12">Belongs to the OXA1/ALB3/YidC family. Type 2 subfamily.</text>
</comment>
<comment type="function">
    <text evidence="12">Required for the insertion and/or proper folding and/or complex formation of integral membrane proteins into the membrane. Involved in integration of membrane proteins that insert both dependently and independently of the Sec translocase complex, as well as at least some lipoproteins.</text>
</comment>
<keyword evidence="8 12" id="KW-0472">Membrane</keyword>
<keyword evidence="9" id="KW-0564">Palmitate</keyword>
<keyword evidence="3 12" id="KW-1003">Cell membrane</keyword>
<dbReference type="GO" id="GO:0051205">
    <property type="term" value="P:protein insertion into membrane"/>
    <property type="evidence" value="ECO:0007669"/>
    <property type="project" value="TreeGrafter"/>
</dbReference>
<keyword evidence="10 12" id="KW-0143">Chaperone</keyword>
<dbReference type="InterPro" id="IPR047196">
    <property type="entry name" value="YidC_ALB_C"/>
</dbReference>
<proteinExistence type="inferred from homology"/>
<dbReference type="HAMAP" id="MF_01811">
    <property type="entry name" value="YidC_type2"/>
    <property type="match status" value="1"/>
</dbReference>
<keyword evidence="16" id="KW-1185">Reference proteome</keyword>
<keyword evidence="5 12" id="KW-0732">Signal</keyword>
<feature type="transmembrane region" description="Helical" evidence="12">
    <location>
        <begin position="49"/>
        <end position="74"/>
    </location>
</feature>
<dbReference type="EMBL" id="FOHA01000030">
    <property type="protein sequence ID" value="SES08604.1"/>
    <property type="molecule type" value="Genomic_DNA"/>
</dbReference>
<dbReference type="PROSITE" id="PS51257">
    <property type="entry name" value="PROKAR_LIPOPROTEIN"/>
    <property type="match status" value="1"/>
</dbReference>